<organism evidence="3 4">
    <name type="scientific">Trichomonas vaginalis (strain ATCC PRA-98 / G3)</name>
    <dbReference type="NCBI Taxonomy" id="412133"/>
    <lineage>
        <taxon>Eukaryota</taxon>
        <taxon>Metamonada</taxon>
        <taxon>Parabasalia</taxon>
        <taxon>Trichomonadida</taxon>
        <taxon>Trichomonadidae</taxon>
        <taxon>Trichomonas</taxon>
    </lineage>
</organism>
<gene>
    <name evidence="3" type="ORF">TVAG_221270</name>
</gene>
<dbReference type="RefSeq" id="XP_001303514.1">
    <property type="nucleotide sequence ID" value="XM_001303513.1"/>
</dbReference>
<evidence type="ECO:0000313" key="3">
    <source>
        <dbReference type="EMBL" id="EAX90584.1"/>
    </source>
</evidence>
<dbReference type="KEGG" id="tva:4748271"/>
<keyword evidence="1" id="KW-0175">Coiled coil</keyword>
<feature type="compositionally biased region" description="Polar residues" evidence="2">
    <location>
        <begin position="194"/>
        <end position="209"/>
    </location>
</feature>
<dbReference type="EMBL" id="DS114096">
    <property type="protein sequence ID" value="EAX90584.1"/>
    <property type="molecule type" value="Genomic_DNA"/>
</dbReference>
<accession>A2FWY3</accession>
<dbReference type="Gene3D" id="1.20.5.340">
    <property type="match status" value="1"/>
</dbReference>
<sequence length="209" mass="24068">MASVPQAPNTTLFQAVCDSAKLASELSDQLELQLKEQKLMHSLKRNTFPALKELYTSNKVLRTKYDSVLTKLNDLSENFKTNNNNVTDIQETICDRKTGMNALQSTVDKLKTKMDTLQKNDDELKTKMDTLQKNDDELKTKMDTLQTTVEDFRALFIKYFKAIEDSYRIGYDLSDRIQHRLSLYKPKLDPPPQSEQDNSAVHPNDQSRN</sequence>
<dbReference type="PANTHER" id="PTHR36975">
    <property type="match status" value="1"/>
</dbReference>
<reference evidence="3" key="2">
    <citation type="journal article" date="2007" name="Science">
        <title>Draft genome sequence of the sexually transmitted pathogen Trichomonas vaginalis.</title>
        <authorList>
            <person name="Carlton J.M."/>
            <person name="Hirt R.P."/>
            <person name="Silva J.C."/>
            <person name="Delcher A.L."/>
            <person name="Schatz M."/>
            <person name="Zhao Q."/>
            <person name="Wortman J.R."/>
            <person name="Bidwell S.L."/>
            <person name="Alsmark U.C.M."/>
            <person name="Besteiro S."/>
            <person name="Sicheritz-Ponten T."/>
            <person name="Noel C.J."/>
            <person name="Dacks J.B."/>
            <person name="Foster P.G."/>
            <person name="Simillion C."/>
            <person name="Van de Peer Y."/>
            <person name="Miranda-Saavedra D."/>
            <person name="Barton G.J."/>
            <person name="Westrop G.D."/>
            <person name="Mueller S."/>
            <person name="Dessi D."/>
            <person name="Fiori P.L."/>
            <person name="Ren Q."/>
            <person name="Paulsen I."/>
            <person name="Zhang H."/>
            <person name="Bastida-Corcuera F.D."/>
            <person name="Simoes-Barbosa A."/>
            <person name="Brown M.T."/>
            <person name="Hayes R.D."/>
            <person name="Mukherjee M."/>
            <person name="Okumura C.Y."/>
            <person name="Schneider R."/>
            <person name="Smith A.J."/>
            <person name="Vanacova S."/>
            <person name="Villalvazo M."/>
            <person name="Haas B.J."/>
            <person name="Pertea M."/>
            <person name="Feldblyum T.V."/>
            <person name="Utterback T.R."/>
            <person name="Shu C.L."/>
            <person name="Osoegawa K."/>
            <person name="de Jong P.J."/>
            <person name="Hrdy I."/>
            <person name="Horvathova L."/>
            <person name="Zubacova Z."/>
            <person name="Dolezal P."/>
            <person name="Malik S.B."/>
            <person name="Logsdon J.M. Jr."/>
            <person name="Henze K."/>
            <person name="Gupta A."/>
            <person name="Wang C.C."/>
            <person name="Dunne R.L."/>
            <person name="Upcroft J.A."/>
            <person name="Upcroft P."/>
            <person name="White O."/>
            <person name="Salzberg S.L."/>
            <person name="Tang P."/>
            <person name="Chiu C.-H."/>
            <person name="Lee Y.-S."/>
            <person name="Embley T.M."/>
            <person name="Coombs G.H."/>
            <person name="Mottram J.C."/>
            <person name="Tachezy J."/>
            <person name="Fraser-Liggett C.M."/>
            <person name="Johnson P.J."/>
        </authorList>
    </citation>
    <scope>NUCLEOTIDE SEQUENCE [LARGE SCALE GENOMIC DNA]</scope>
    <source>
        <strain evidence="3">G3</strain>
    </source>
</reference>
<feature type="coiled-coil region" evidence="1">
    <location>
        <begin position="100"/>
        <end position="148"/>
    </location>
</feature>
<dbReference type="VEuPathDB" id="TrichDB:TVAGG3_0033740"/>
<evidence type="ECO:0000256" key="1">
    <source>
        <dbReference type="SAM" id="Coils"/>
    </source>
</evidence>
<evidence type="ECO:0000313" key="4">
    <source>
        <dbReference type="Proteomes" id="UP000001542"/>
    </source>
</evidence>
<name>A2FWY3_TRIV3</name>
<dbReference type="SMR" id="A2FWY3"/>
<protein>
    <submittedName>
        <fullName evidence="3">Uncharacterized protein</fullName>
    </submittedName>
</protein>
<dbReference type="PANTHER" id="PTHR36975:SF5">
    <property type="entry name" value="TRANSLOCATED ACTIN-RECRUITING PHOSPHOPROTEIN"/>
    <property type="match status" value="1"/>
</dbReference>
<dbReference type="InterPro" id="IPR053108">
    <property type="entry name" value="Chlamydial_TARP"/>
</dbReference>
<dbReference type="InParanoid" id="A2FWY3"/>
<dbReference type="AlphaFoldDB" id="A2FWY3"/>
<reference evidence="3" key="1">
    <citation type="submission" date="2006-10" db="EMBL/GenBank/DDBJ databases">
        <authorList>
            <person name="Amadeo P."/>
            <person name="Zhao Q."/>
            <person name="Wortman J."/>
            <person name="Fraser-Liggett C."/>
            <person name="Carlton J."/>
        </authorList>
    </citation>
    <scope>NUCLEOTIDE SEQUENCE</scope>
    <source>
        <strain evidence="3">G3</strain>
    </source>
</reference>
<dbReference type="VEuPathDB" id="TrichDB:TVAG_221270"/>
<proteinExistence type="predicted"/>
<keyword evidence="4" id="KW-1185">Reference proteome</keyword>
<evidence type="ECO:0000256" key="2">
    <source>
        <dbReference type="SAM" id="MobiDB-lite"/>
    </source>
</evidence>
<dbReference type="Proteomes" id="UP000001542">
    <property type="component" value="Unassembled WGS sequence"/>
</dbReference>
<feature type="region of interest" description="Disordered" evidence="2">
    <location>
        <begin position="184"/>
        <end position="209"/>
    </location>
</feature>